<keyword evidence="10" id="KW-0998">Cell outer membrane</keyword>
<organism evidence="13 14">
    <name type="scientific">Comamonas endophytica</name>
    <dbReference type="NCBI Taxonomy" id="2949090"/>
    <lineage>
        <taxon>Bacteria</taxon>
        <taxon>Pseudomonadati</taxon>
        <taxon>Pseudomonadota</taxon>
        <taxon>Betaproteobacteria</taxon>
        <taxon>Burkholderiales</taxon>
        <taxon>Comamonadaceae</taxon>
        <taxon>Comamonas</taxon>
    </lineage>
</organism>
<keyword evidence="5" id="KW-0812">Transmembrane</keyword>
<dbReference type="Proteomes" id="UP001162800">
    <property type="component" value="Chromosome"/>
</dbReference>
<accession>A0ABY6GCP0</accession>
<dbReference type="InterPro" id="IPR050298">
    <property type="entry name" value="Gram-neg_bact_OMP"/>
</dbReference>
<dbReference type="Pfam" id="PF13609">
    <property type="entry name" value="Porin_4"/>
    <property type="match status" value="1"/>
</dbReference>
<keyword evidence="3" id="KW-0813">Transport</keyword>
<proteinExistence type="predicted"/>
<protein>
    <submittedName>
        <fullName evidence="13">Porin</fullName>
    </submittedName>
</protein>
<evidence type="ECO:0000256" key="10">
    <source>
        <dbReference type="ARBA" id="ARBA00023237"/>
    </source>
</evidence>
<evidence type="ECO:0000256" key="4">
    <source>
        <dbReference type="ARBA" id="ARBA00022452"/>
    </source>
</evidence>
<keyword evidence="4" id="KW-1134">Transmembrane beta strand</keyword>
<evidence type="ECO:0000313" key="13">
    <source>
        <dbReference type="EMBL" id="UYG52861.1"/>
    </source>
</evidence>
<dbReference type="InterPro" id="IPR033900">
    <property type="entry name" value="Gram_neg_porin_domain"/>
</dbReference>
<evidence type="ECO:0000256" key="9">
    <source>
        <dbReference type="ARBA" id="ARBA00023136"/>
    </source>
</evidence>
<reference evidence="13" key="1">
    <citation type="submission" date="2022-09" db="EMBL/GenBank/DDBJ databases">
        <title>The complete genome of Acidovorax sp. 5MLIR.</title>
        <authorList>
            <person name="Liu L."/>
            <person name="Yue J."/>
            <person name="Yang F."/>
            <person name="Yuan J."/>
            <person name="Li L."/>
        </authorList>
    </citation>
    <scope>NUCLEOTIDE SEQUENCE</scope>
    <source>
        <strain evidence="13">5MLIR</strain>
    </source>
</reference>
<dbReference type="RefSeq" id="WP_231043279.1">
    <property type="nucleotide sequence ID" value="NZ_CP106881.1"/>
</dbReference>
<evidence type="ECO:0000256" key="6">
    <source>
        <dbReference type="ARBA" id="ARBA00022729"/>
    </source>
</evidence>
<name>A0ABY6GCP0_9BURK</name>
<keyword evidence="9" id="KW-0472">Membrane</keyword>
<comment type="subunit">
    <text evidence="2">Homotrimer.</text>
</comment>
<dbReference type="InterPro" id="IPR002299">
    <property type="entry name" value="Porin_Neis"/>
</dbReference>
<evidence type="ECO:0000259" key="12">
    <source>
        <dbReference type="Pfam" id="PF13609"/>
    </source>
</evidence>
<keyword evidence="6 11" id="KW-0732">Signal</keyword>
<dbReference type="CDD" id="cd00342">
    <property type="entry name" value="gram_neg_porins"/>
    <property type="match status" value="1"/>
</dbReference>
<dbReference type="Gene3D" id="2.40.160.10">
    <property type="entry name" value="Porin"/>
    <property type="match status" value="1"/>
</dbReference>
<dbReference type="InterPro" id="IPR023614">
    <property type="entry name" value="Porin_dom_sf"/>
</dbReference>
<evidence type="ECO:0000313" key="14">
    <source>
        <dbReference type="Proteomes" id="UP001162800"/>
    </source>
</evidence>
<dbReference type="PANTHER" id="PTHR34501">
    <property type="entry name" value="PROTEIN YDDL-RELATED"/>
    <property type="match status" value="1"/>
</dbReference>
<feature type="chain" id="PRO_5046526051" evidence="11">
    <location>
        <begin position="23"/>
        <end position="337"/>
    </location>
</feature>
<evidence type="ECO:0000256" key="11">
    <source>
        <dbReference type="SAM" id="SignalP"/>
    </source>
</evidence>
<evidence type="ECO:0000256" key="1">
    <source>
        <dbReference type="ARBA" id="ARBA00004571"/>
    </source>
</evidence>
<evidence type="ECO:0000256" key="2">
    <source>
        <dbReference type="ARBA" id="ARBA00011233"/>
    </source>
</evidence>
<dbReference type="EMBL" id="CP106881">
    <property type="protein sequence ID" value="UYG52861.1"/>
    <property type="molecule type" value="Genomic_DNA"/>
</dbReference>
<sequence>MNHIQRSLLAVLAIAGTSAATAQSSVTIYGRINTTVEQQKNGGTKLTGLFNNASRWGLRGSEDLGGGLKAGFQLESGFASDTGVSEPVYFRRQSEVNLGGGFGLLRLGNFTSESYYATADAISMHNHDTGSSADALYAYVMRDINKLSYRLPALGAFTAEGAVSLSEKEPGARNAFDLALNYGAGPLGMGLGYTRNKGAAGVFGAYAGEADQIALRASYALGDVNLGAYYQYATLDRVNGGTAEAKRHALRLAAMYTLGASEFHANFGRADKIKLGGSKLPGTAANQWTLGYNYNLSKRTKVYGYFTKIDNGANINYLGGAAGEDFRSVAVGVRHNF</sequence>
<gene>
    <name evidence="13" type="ORF">M9799_06370</name>
</gene>
<evidence type="ECO:0000256" key="7">
    <source>
        <dbReference type="ARBA" id="ARBA00023065"/>
    </source>
</evidence>
<evidence type="ECO:0000256" key="5">
    <source>
        <dbReference type="ARBA" id="ARBA00022692"/>
    </source>
</evidence>
<dbReference type="PANTHER" id="PTHR34501:SF9">
    <property type="entry name" value="MAJOR OUTER MEMBRANE PROTEIN P.IA"/>
    <property type="match status" value="1"/>
</dbReference>
<keyword evidence="8" id="KW-0626">Porin</keyword>
<evidence type="ECO:0000256" key="8">
    <source>
        <dbReference type="ARBA" id="ARBA00023114"/>
    </source>
</evidence>
<keyword evidence="7" id="KW-0406">Ion transport</keyword>
<keyword evidence="14" id="KW-1185">Reference proteome</keyword>
<dbReference type="SUPFAM" id="SSF56935">
    <property type="entry name" value="Porins"/>
    <property type="match status" value="1"/>
</dbReference>
<feature type="domain" description="Porin" evidence="12">
    <location>
        <begin position="10"/>
        <end position="313"/>
    </location>
</feature>
<comment type="subcellular location">
    <subcellularLocation>
        <location evidence="1">Cell outer membrane</location>
        <topology evidence="1">Multi-pass membrane protein</topology>
    </subcellularLocation>
</comment>
<evidence type="ECO:0000256" key="3">
    <source>
        <dbReference type="ARBA" id="ARBA00022448"/>
    </source>
</evidence>
<dbReference type="PRINTS" id="PR00184">
    <property type="entry name" value="NEISSPPORIN"/>
</dbReference>
<feature type="signal peptide" evidence="11">
    <location>
        <begin position="1"/>
        <end position="22"/>
    </location>
</feature>